<evidence type="ECO:0000313" key="2">
    <source>
        <dbReference type="Proteomes" id="UP000298111"/>
    </source>
</evidence>
<accession>A0A6C1BXI0</accession>
<dbReference type="GeneID" id="75185724"/>
<organism evidence="1 2">
    <name type="scientific">Streptomyces albus</name>
    <dbReference type="NCBI Taxonomy" id="1888"/>
    <lineage>
        <taxon>Bacteria</taxon>
        <taxon>Bacillati</taxon>
        <taxon>Actinomycetota</taxon>
        <taxon>Actinomycetes</taxon>
        <taxon>Kitasatosporales</taxon>
        <taxon>Streptomycetaceae</taxon>
        <taxon>Streptomyces</taxon>
    </lineage>
</organism>
<reference evidence="1 2" key="1">
    <citation type="submission" date="2018-10" db="EMBL/GenBank/DDBJ databases">
        <title>Isolation of pseudouridimycin from Streptomyces albus DSM 40763.</title>
        <authorList>
            <person name="Rosenqvist P."/>
            <person name="Metsae-Ketelae M."/>
            <person name="Virta P."/>
        </authorList>
    </citation>
    <scope>NUCLEOTIDE SEQUENCE [LARGE SCALE GENOMIC DNA]</scope>
    <source>
        <strain evidence="1 2">DSM 40763</strain>
    </source>
</reference>
<evidence type="ECO:0000313" key="1">
    <source>
        <dbReference type="EMBL" id="TGG87175.1"/>
    </source>
</evidence>
<proteinExistence type="predicted"/>
<sequence>MAFRKTVAALAAGAAVTMLPVLGASSAQAAPAPVQNALSCTTSVSGKVGRADCTNNTNRAIAFRVKVVCGMAPDVSGNWVTLNPGARGSSSATCAWFSTGAGSASWQEG</sequence>
<dbReference type="EMBL" id="RCIY01000029">
    <property type="protein sequence ID" value="TGG87175.1"/>
    <property type="molecule type" value="Genomic_DNA"/>
</dbReference>
<dbReference type="AlphaFoldDB" id="A0A6C1BXI0"/>
<name>A0A6C1BXI0_9ACTN</name>
<protein>
    <submittedName>
        <fullName evidence="1">Uncharacterized protein</fullName>
    </submittedName>
</protein>
<dbReference type="Proteomes" id="UP000298111">
    <property type="component" value="Unassembled WGS sequence"/>
</dbReference>
<comment type="caution">
    <text evidence="1">The sequence shown here is derived from an EMBL/GenBank/DDBJ whole genome shotgun (WGS) entry which is preliminary data.</text>
</comment>
<gene>
    <name evidence="1" type="ORF">D8771_05375</name>
</gene>
<dbReference type="RefSeq" id="WP_016466935.1">
    <property type="nucleotide sequence ID" value="NZ_BBQG01000010.1"/>
</dbReference>